<dbReference type="EMBL" id="CCMZ01000003">
    <property type="protein sequence ID" value="CDX12347.1"/>
    <property type="molecule type" value="Genomic_DNA"/>
</dbReference>
<organism evidence="1 2">
    <name type="scientific">Mesorhizobium plurifarium</name>
    <dbReference type="NCBI Taxonomy" id="69974"/>
    <lineage>
        <taxon>Bacteria</taxon>
        <taxon>Pseudomonadati</taxon>
        <taxon>Pseudomonadota</taxon>
        <taxon>Alphaproteobacteria</taxon>
        <taxon>Hyphomicrobiales</taxon>
        <taxon>Phyllobacteriaceae</taxon>
        <taxon>Mesorhizobium</taxon>
    </lineage>
</organism>
<accession>A0A090DAV5</accession>
<proteinExistence type="predicted"/>
<evidence type="ECO:0000313" key="1">
    <source>
        <dbReference type="EMBL" id="CDX12347.1"/>
    </source>
</evidence>
<sequence length="138" mass="15370">MLQYDDERVLGAVGHQDAIGGEDLTDARAYPYGADLAIAFLSTGPIFPDPPVELRLRGQFDEGSRQSLSQKRWARRQRGRKIDCAGLGTAHEALPGFRGCRQGPRKLRSWLSLLRTARDLGSDRARREAASCNWAMDE</sequence>
<dbReference type="AlphaFoldDB" id="A0A090DAV5"/>
<dbReference type="Proteomes" id="UP000045285">
    <property type="component" value="Unassembled WGS sequence"/>
</dbReference>
<keyword evidence="2" id="KW-1185">Reference proteome</keyword>
<gene>
    <name evidence="1" type="ORF">MPL3356_110456</name>
</gene>
<protein>
    <submittedName>
        <fullName evidence="1">Uncharacterized protein</fullName>
    </submittedName>
</protein>
<evidence type="ECO:0000313" key="2">
    <source>
        <dbReference type="Proteomes" id="UP000045285"/>
    </source>
</evidence>
<reference evidence="2" key="1">
    <citation type="submission" date="2014-08" db="EMBL/GenBank/DDBJ databases">
        <authorList>
            <person name="Moulin L."/>
        </authorList>
    </citation>
    <scope>NUCLEOTIDE SEQUENCE [LARGE SCALE GENOMIC DNA]</scope>
</reference>
<name>A0A090DAV5_MESPL</name>